<evidence type="ECO:0000313" key="1">
    <source>
        <dbReference type="EMBL" id="KNC73349.1"/>
    </source>
</evidence>
<dbReference type="AlphaFoldDB" id="A0A0L0F9E9"/>
<gene>
    <name evidence="1" type="ORF">SARC_14091</name>
</gene>
<reference evidence="1 2" key="1">
    <citation type="submission" date="2011-02" db="EMBL/GenBank/DDBJ databases">
        <title>The Genome Sequence of Sphaeroforma arctica JP610.</title>
        <authorList>
            <consortium name="The Broad Institute Genome Sequencing Platform"/>
            <person name="Russ C."/>
            <person name="Cuomo C."/>
            <person name="Young S.K."/>
            <person name="Zeng Q."/>
            <person name="Gargeya S."/>
            <person name="Alvarado L."/>
            <person name="Berlin A."/>
            <person name="Chapman S.B."/>
            <person name="Chen Z."/>
            <person name="Freedman E."/>
            <person name="Gellesch M."/>
            <person name="Goldberg J."/>
            <person name="Griggs A."/>
            <person name="Gujja S."/>
            <person name="Heilman E."/>
            <person name="Heiman D."/>
            <person name="Howarth C."/>
            <person name="Mehta T."/>
            <person name="Neiman D."/>
            <person name="Pearson M."/>
            <person name="Roberts A."/>
            <person name="Saif S."/>
            <person name="Shea T."/>
            <person name="Shenoy N."/>
            <person name="Sisk P."/>
            <person name="Stolte C."/>
            <person name="Sykes S."/>
            <person name="White J."/>
            <person name="Yandava C."/>
            <person name="Burger G."/>
            <person name="Gray M.W."/>
            <person name="Holland P.W.H."/>
            <person name="King N."/>
            <person name="Lang F.B.F."/>
            <person name="Roger A.J."/>
            <person name="Ruiz-Trillo I."/>
            <person name="Haas B."/>
            <person name="Nusbaum C."/>
            <person name="Birren B."/>
        </authorList>
    </citation>
    <scope>NUCLEOTIDE SEQUENCE [LARGE SCALE GENOMIC DNA]</scope>
    <source>
        <strain evidence="1 2">JP610</strain>
    </source>
</reference>
<dbReference type="GeneID" id="25914595"/>
<evidence type="ECO:0000313" key="2">
    <source>
        <dbReference type="Proteomes" id="UP000054560"/>
    </source>
</evidence>
<dbReference type="EMBL" id="KQ245732">
    <property type="protein sequence ID" value="KNC73349.1"/>
    <property type="molecule type" value="Genomic_DNA"/>
</dbReference>
<keyword evidence="2" id="KW-1185">Reference proteome</keyword>
<dbReference type="RefSeq" id="XP_014147251.1">
    <property type="nucleotide sequence ID" value="XM_014291776.1"/>
</dbReference>
<organism evidence="1 2">
    <name type="scientific">Sphaeroforma arctica JP610</name>
    <dbReference type="NCBI Taxonomy" id="667725"/>
    <lineage>
        <taxon>Eukaryota</taxon>
        <taxon>Ichthyosporea</taxon>
        <taxon>Ichthyophonida</taxon>
        <taxon>Sphaeroforma</taxon>
    </lineage>
</organism>
<name>A0A0L0F9E9_9EUKA</name>
<feature type="non-terminal residue" evidence="1">
    <location>
        <position position="164"/>
    </location>
</feature>
<protein>
    <submittedName>
        <fullName evidence="1">Uncharacterized protein</fullName>
    </submittedName>
</protein>
<accession>A0A0L0F9E9</accession>
<proteinExistence type="predicted"/>
<dbReference type="Proteomes" id="UP000054560">
    <property type="component" value="Unassembled WGS sequence"/>
</dbReference>
<feature type="non-terminal residue" evidence="1">
    <location>
        <position position="1"/>
    </location>
</feature>
<sequence>SAHTAQNNQDSVDVTDFTDYTLPYNHWVFVSVTMQPATAQSGVSRMLYHKKPEANLFIDGVLRQTIQLPHDTRANKLHNMRVTHLMHLRPIMRSLVATANQSAQERHYKYKRNLIGRDVDVDAGGVDCREVIVCVPEWGVNGLGGVLGASTTTAMAGSVYSSTF</sequence>